<gene>
    <name evidence="7" type="ORF">ACFQ27_16470</name>
</gene>
<dbReference type="InterPro" id="IPR050109">
    <property type="entry name" value="HTH-type_TetR-like_transc_reg"/>
</dbReference>
<evidence type="ECO:0000256" key="3">
    <source>
        <dbReference type="ARBA" id="ARBA00023163"/>
    </source>
</evidence>
<dbReference type="InterPro" id="IPR001647">
    <property type="entry name" value="HTH_TetR"/>
</dbReference>
<dbReference type="Proteomes" id="UP001597216">
    <property type="component" value="Unassembled WGS sequence"/>
</dbReference>
<dbReference type="RefSeq" id="WP_374343180.1">
    <property type="nucleotide sequence ID" value="NZ_JBHTLQ010000046.1"/>
</dbReference>
<reference evidence="8" key="1">
    <citation type="journal article" date="2019" name="Int. J. Syst. Evol. Microbiol.">
        <title>The Global Catalogue of Microorganisms (GCM) 10K type strain sequencing project: providing services to taxonomists for standard genome sequencing and annotation.</title>
        <authorList>
            <consortium name="The Broad Institute Genomics Platform"/>
            <consortium name="The Broad Institute Genome Sequencing Center for Infectious Disease"/>
            <person name="Wu L."/>
            <person name="Ma J."/>
        </authorList>
    </citation>
    <scope>NUCLEOTIDE SEQUENCE [LARGE SCALE GENOMIC DNA]</scope>
    <source>
        <strain evidence="8">CCUG 55074</strain>
    </source>
</reference>
<dbReference type="EMBL" id="JBHTLQ010000046">
    <property type="protein sequence ID" value="MFD1192184.1"/>
    <property type="molecule type" value="Genomic_DNA"/>
</dbReference>
<feature type="DNA-binding region" description="H-T-H motif" evidence="4">
    <location>
        <begin position="50"/>
        <end position="69"/>
    </location>
</feature>
<evidence type="ECO:0000256" key="5">
    <source>
        <dbReference type="SAM" id="MobiDB-lite"/>
    </source>
</evidence>
<evidence type="ECO:0000313" key="7">
    <source>
        <dbReference type="EMBL" id="MFD1192184.1"/>
    </source>
</evidence>
<dbReference type="SUPFAM" id="SSF46689">
    <property type="entry name" value="Homeodomain-like"/>
    <property type="match status" value="1"/>
</dbReference>
<organism evidence="7 8">
    <name type="scientific">Phenylobacterium conjunctum</name>
    <dbReference type="NCBI Taxonomy" id="1298959"/>
    <lineage>
        <taxon>Bacteria</taxon>
        <taxon>Pseudomonadati</taxon>
        <taxon>Pseudomonadota</taxon>
        <taxon>Alphaproteobacteria</taxon>
        <taxon>Caulobacterales</taxon>
        <taxon>Caulobacteraceae</taxon>
        <taxon>Phenylobacterium</taxon>
    </lineage>
</organism>
<dbReference type="PANTHER" id="PTHR30055:SF234">
    <property type="entry name" value="HTH-TYPE TRANSCRIPTIONAL REGULATOR BETI"/>
    <property type="match status" value="1"/>
</dbReference>
<dbReference type="Gene3D" id="1.10.357.10">
    <property type="entry name" value="Tetracycline Repressor, domain 2"/>
    <property type="match status" value="1"/>
</dbReference>
<dbReference type="PROSITE" id="PS50977">
    <property type="entry name" value="HTH_TETR_2"/>
    <property type="match status" value="1"/>
</dbReference>
<evidence type="ECO:0000256" key="2">
    <source>
        <dbReference type="ARBA" id="ARBA00023125"/>
    </source>
</evidence>
<proteinExistence type="predicted"/>
<protein>
    <submittedName>
        <fullName evidence="7">TetR/AcrR family transcriptional regulator</fullName>
    </submittedName>
</protein>
<name>A0ABW3T4S7_9CAUL</name>
<accession>A0ABW3T4S7</accession>
<evidence type="ECO:0000256" key="4">
    <source>
        <dbReference type="PROSITE-ProRule" id="PRU00335"/>
    </source>
</evidence>
<evidence type="ECO:0000259" key="6">
    <source>
        <dbReference type="PROSITE" id="PS50977"/>
    </source>
</evidence>
<feature type="region of interest" description="Disordered" evidence="5">
    <location>
        <begin position="1"/>
        <end position="23"/>
    </location>
</feature>
<dbReference type="PRINTS" id="PR00455">
    <property type="entry name" value="HTHTETR"/>
</dbReference>
<feature type="domain" description="HTH tetR-type" evidence="6">
    <location>
        <begin position="27"/>
        <end position="87"/>
    </location>
</feature>
<keyword evidence="8" id="KW-1185">Reference proteome</keyword>
<sequence>MPPQDTGASTPAKGPRKRVAPRQERSIQTYEHLLDVAGHLLAEVGVEQISTNLICARANMTPPALYRYFDNKYAVLAALGKRLLDRQNVVLYAWLDTYAPKGLRAMGEATEELLLKTHEVTRSQPGAIWTLRALRAVPQLAQVRIDSHREAADRMVQAYAPLLPDMAADVLWRRVRISIELGYSADEMLFEEGRLEVSDIIKDTAAVLKHALLP</sequence>
<evidence type="ECO:0000313" key="8">
    <source>
        <dbReference type="Proteomes" id="UP001597216"/>
    </source>
</evidence>
<comment type="caution">
    <text evidence="7">The sequence shown here is derived from an EMBL/GenBank/DDBJ whole genome shotgun (WGS) entry which is preliminary data.</text>
</comment>
<keyword evidence="3" id="KW-0804">Transcription</keyword>
<evidence type="ECO:0000256" key="1">
    <source>
        <dbReference type="ARBA" id="ARBA00023015"/>
    </source>
</evidence>
<dbReference type="Pfam" id="PF00440">
    <property type="entry name" value="TetR_N"/>
    <property type="match status" value="1"/>
</dbReference>
<dbReference type="PANTHER" id="PTHR30055">
    <property type="entry name" value="HTH-TYPE TRANSCRIPTIONAL REGULATOR RUTR"/>
    <property type="match status" value="1"/>
</dbReference>
<keyword evidence="2 4" id="KW-0238">DNA-binding</keyword>
<keyword evidence="1" id="KW-0805">Transcription regulation</keyword>
<dbReference type="InterPro" id="IPR009057">
    <property type="entry name" value="Homeodomain-like_sf"/>
</dbReference>